<dbReference type="PATRIC" id="fig|817.53.peg.660"/>
<accession>A0A0I9SCX6</accession>
<sequence>MSIIIVNSTAARSSGALTILKQFISALPTNDTQNEYYIFINPQVKLKQVKNVHYIPIDTVSWAKRIYWDEIGLRKWMKKHKLIPDLFISFQNTGVKLDSNISQLIYYHQLLPLTDHKWNVLKKDGFTLFLYQKFYAFFVSRYLTPQSHIVVQIPSIKKAFCEKFNFLKEKISVIRPDTDTIDYKEIKDYLFNDRFLHFIYPATPFIYKNHIDIIKAMGILKDRGKVSNIKIHFTFNKNEAPNLLNAILKLNMEDNFIFEGSLPYKQLLSLYKSATALLFPSYIETFGLPLVEAANAGLPIIAMDLPYARDVIGKYEGAKFIPLHDTEALADAISDIIWHPKRFTPLAQENENNWNLFFQLIDKLKI</sequence>
<dbReference type="GO" id="GO:0009103">
    <property type="term" value="P:lipopolysaccharide biosynthetic process"/>
    <property type="evidence" value="ECO:0007669"/>
    <property type="project" value="TreeGrafter"/>
</dbReference>
<evidence type="ECO:0000259" key="2">
    <source>
        <dbReference type="Pfam" id="PF00534"/>
    </source>
</evidence>
<dbReference type="Pfam" id="PF00534">
    <property type="entry name" value="Glycos_transf_1"/>
    <property type="match status" value="1"/>
</dbReference>
<dbReference type="InterPro" id="IPR001296">
    <property type="entry name" value="Glyco_trans_1"/>
</dbReference>
<evidence type="ECO:0000313" key="3">
    <source>
        <dbReference type="EMBL" id="KFX76087.1"/>
    </source>
</evidence>
<dbReference type="EMBL" id="JMZZ02000040">
    <property type="protein sequence ID" value="KFX76087.1"/>
    <property type="molecule type" value="Genomic_DNA"/>
</dbReference>
<proteinExistence type="predicted"/>
<dbReference type="PANTHER" id="PTHR46401">
    <property type="entry name" value="GLYCOSYLTRANSFERASE WBBK-RELATED"/>
    <property type="match status" value="1"/>
</dbReference>
<dbReference type="RefSeq" id="WP_022347683.1">
    <property type="nucleotide sequence ID" value="NZ_CP011073.1"/>
</dbReference>
<feature type="domain" description="Glycosyl transferase family 1" evidence="2">
    <location>
        <begin position="187"/>
        <end position="339"/>
    </location>
</feature>
<name>A0A0I9SCX6_BACFG</name>
<gene>
    <name evidence="3" type="ORF">EE52_0203100</name>
</gene>
<comment type="caution">
    <text evidence="3">The sequence shown here is derived from an EMBL/GenBank/DDBJ whole genome shotgun (WGS) entry which is preliminary data.</text>
</comment>
<dbReference type="PANTHER" id="PTHR46401:SF2">
    <property type="entry name" value="GLYCOSYLTRANSFERASE WBBK-RELATED"/>
    <property type="match status" value="1"/>
</dbReference>
<dbReference type="AlphaFoldDB" id="A0A0I9SCX6"/>
<keyword evidence="1" id="KW-0808">Transferase</keyword>
<dbReference type="SUPFAM" id="SSF53756">
    <property type="entry name" value="UDP-Glycosyltransferase/glycogen phosphorylase"/>
    <property type="match status" value="1"/>
</dbReference>
<dbReference type="SMR" id="A0A0I9SCX6"/>
<dbReference type="Gene3D" id="3.40.50.2000">
    <property type="entry name" value="Glycogen Phosphorylase B"/>
    <property type="match status" value="1"/>
</dbReference>
<reference evidence="3" key="2">
    <citation type="submission" date="2014-07" db="EMBL/GenBank/DDBJ databases">
        <title>Genetics and epidemiology of antimicrobial resistance in B. fragilis group.</title>
        <authorList>
            <person name="Sydenham T.V."/>
            <person name="Hasman H."/>
            <person name="Kemp M."/>
            <person name="Justesen U.S."/>
        </authorList>
    </citation>
    <scope>NUCLEOTIDE SEQUENCE [LARGE SCALE GENOMIC DNA]</scope>
    <source>
        <strain evidence="3">DCMOUH0018B</strain>
    </source>
</reference>
<reference evidence="3" key="1">
    <citation type="book" date="2014" name="THE 24TH EUROPEAN CONGRESS OF CLINICAL MICROBIOLOGY AND INFECTIOUS DISEASES" publisher="ECCMID 2014" city="Barcelona, Spain">
        <title>Identification of resistance genes in three multidrug-resistant Bacteroides fragilis isolates by whole genome sequencing.</title>
        <editorList>
            <person name="Unknown"/>
            <person name="A."/>
        </editorList>
        <authorList>
            <person name="Sydenham T.V."/>
            <person name="Hasman H."/>
            <person name="Wang M."/>
            <person name="Soki J."/>
            <person name="Nagy E."/>
            <person name="Justesen U.S."/>
        </authorList>
    </citation>
    <scope>NUCLEOTIDE SEQUENCE</scope>
    <source>
        <strain evidence="3">DCMOUH0018B</strain>
    </source>
</reference>
<dbReference type="KEGG" id="bfb:VU15_07830"/>
<protein>
    <recommendedName>
        <fullName evidence="2">Glycosyl transferase family 1 domain-containing protein</fullName>
    </recommendedName>
</protein>
<organism evidence="3">
    <name type="scientific">Bacteroides fragilis</name>
    <dbReference type="NCBI Taxonomy" id="817"/>
    <lineage>
        <taxon>Bacteria</taxon>
        <taxon>Pseudomonadati</taxon>
        <taxon>Bacteroidota</taxon>
        <taxon>Bacteroidia</taxon>
        <taxon>Bacteroidales</taxon>
        <taxon>Bacteroidaceae</taxon>
        <taxon>Bacteroides</taxon>
    </lineage>
</organism>
<dbReference type="GO" id="GO:0016757">
    <property type="term" value="F:glycosyltransferase activity"/>
    <property type="evidence" value="ECO:0007669"/>
    <property type="project" value="InterPro"/>
</dbReference>
<evidence type="ECO:0000256" key="1">
    <source>
        <dbReference type="ARBA" id="ARBA00022679"/>
    </source>
</evidence>